<gene>
    <name evidence="2" type="ORF">PV04_01254</name>
</gene>
<dbReference type="PANTHER" id="PTHR37012:SF2">
    <property type="entry name" value="BZIP DOMAIN-CONTAINING PROTEIN-RELATED"/>
    <property type="match status" value="1"/>
</dbReference>
<organism evidence="2 3">
    <name type="scientific">Phialophora macrospora</name>
    <dbReference type="NCBI Taxonomy" id="1851006"/>
    <lineage>
        <taxon>Eukaryota</taxon>
        <taxon>Fungi</taxon>
        <taxon>Dikarya</taxon>
        <taxon>Ascomycota</taxon>
        <taxon>Pezizomycotina</taxon>
        <taxon>Eurotiomycetes</taxon>
        <taxon>Chaetothyriomycetidae</taxon>
        <taxon>Chaetothyriales</taxon>
        <taxon>Herpotrichiellaceae</taxon>
        <taxon>Phialophora</taxon>
    </lineage>
</organism>
<evidence type="ECO:0000256" key="1">
    <source>
        <dbReference type="SAM" id="MobiDB-lite"/>
    </source>
</evidence>
<reference evidence="2 3" key="1">
    <citation type="submission" date="2015-01" db="EMBL/GenBank/DDBJ databases">
        <title>The Genome Sequence of Capronia semiimmersa CBS27337.</title>
        <authorList>
            <consortium name="The Broad Institute Genomics Platform"/>
            <person name="Cuomo C."/>
            <person name="de Hoog S."/>
            <person name="Gorbushina A."/>
            <person name="Stielow B."/>
            <person name="Teixiera M."/>
            <person name="Abouelleil A."/>
            <person name="Chapman S.B."/>
            <person name="Priest M."/>
            <person name="Young S.K."/>
            <person name="Wortman J."/>
            <person name="Nusbaum C."/>
            <person name="Birren B."/>
        </authorList>
    </citation>
    <scope>NUCLEOTIDE SEQUENCE [LARGE SCALE GENOMIC DNA]</scope>
    <source>
        <strain evidence="2 3">CBS 27337</strain>
    </source>
</reference>
<protein>
    <recommendedName>
        <fullName evidence="4">BZIP domain-containing protein</fullName>
    </recommendedName>
</protein>
<feature type="compositionally biased region" description="Basic and acidic residues" evidence="1">
    <location>
        <begin position="54"/>
        <end position="70"/>
    </location>
</feature>
<keyword evidence="3" id="KW-1185">Reference proteome</keyword>
<evidence type="ECO:0008006" key="4">
    <source>
        <dbReference type="Google" id="ProtNLM"/>
    </source>
</evidence>
<name>A0A0D2D6D9_9EURO</name>
<sequence>MQHDTGRSTASPASPSQPADNNDFPPSSTSLAGRKRKASGAGSRGVAGLTPEQLAKKRANDRDAQRAIRERTKHTIVNLERKIAELTAQRPYQDLQEVIRQKKTIEAENEEIRGKLAVVMSIIGSIVEVPAPTGPKAPAGTGGASPNPAYFTTPQPGNTALPEPPNTPQGQMEAPAYQPAEAAEEAETAEAEESRVWPVSREALNLQRDNLQRGLELSDNGERVNLSFLLGNLGQKSSNGNVNGVRPPRQTSPSSKNTAYPPIPAGLSEHLQLPAAPWSALPKVGPPTCPLDSLLVNFNKRMGGNETIRATGTVPPSYPSVSSLLNPSSNPMLDPLSQFMTDIISKFPDIAELPNQVATLFCMFSQMRWQLHPTQENYERLPEWLRPIPIQLYNSHPAWVDHLPWPRLREMVVANSQRYPFDNWFIPFTSGVSVNWPYDAVDCLLSTSVHEEPVMNPVFERHIRRLENWSLGPLFAETFPELVETTGIPIREPKGSPPSLVTTKRDKGIPSSTS</sequence>
<dbReference type="InterPro" id="IPR021833">
    <property type="entry name" value="DUF3425"/>
</dbReference>
<feature type="region of interest" description="Disordered" evidence="1">
    <location>
        <begin position="487"/>
        <end position="514"/>
    </location>
</feature>
<evidence type="ECO:0000313" key="2">
    <source>
        <dbReference type="EMBL" id="KIW73111.1"/>
    </source>
</evidence>
<feature type="region of interest" description="Disordered" evidence="1">
    <location>
        <begin position="232"/>
        <end position="266"/>
    </location>
</feature>
<feature type="compositionally biased region" description="Low complexity" evidence="1">
    <location>
        <begin position="10"/>
        <end position="19"/>
    </location>
</feature>
<feature type="compositionally biased region" description="Acidic residues" evidence="1">
    <location>
        <begin position="182"/>
        <end position="191"/>
    </location>
</feature>
<proteinExistence type="predicted"/>
<dbReference type="CDD" id="cd14688">
    <property type="entry name" value="bZIP_YAP"/>
    <property type="match status" value="1"/>
</dbReference>
<accession>A0A0D2D6D9</accession>
<dbReference type="Gene3D" id="1.20.5.170">
    <property type="match status" value="1"/>
</dbReference>
<dbReference type="PANTHER" id="PTHR37012">
    <property type="entry name" value="B-ZIP TRANSCRIPTION FACTOR (EUROFUNG)-RELATED"/>
    <property type="match status" value="1"/>
</dbReference>
<dbReference type="AlphaFoldDB" id="A0A0D2D6D9"/>
<feature type="compositionally biased region" description="Polar residues" evidence="1">
    <location>
        <begin position="249"/>
        <end position="258"/>
    </location>
</feature>
<feature type="region of interest" description="Disordered" evidence="1">
    <location>
        <begin position="1"/>
        <end position="70"/>
    </location>
</feature>
<dbReference type="EMBL" id="KN846956">
    <property type="protein sequence ID" value="KIW73110.1"/>
    <property type="molecule type" value="Genomic_DNA"/>
</dbReference>
<dbReference type="HOGENOM" id="CLU_020925_1_1_1"/>
<evidence type="ECO:0000313" key="3">
    <source>
        <dbReference type="Proteomes" id="UP000054266"/>
    </source>
</evidence>
<dbReference type="Pfam" id="PF11905">
    <property type="entry name" value="DUF3425"/>
    <property type="match status" value="1"/>
</dbReference>
<dbReference type="Proteomes" id="UP000054266">
    <property type="component" value="Unassembled WGS sequence"/>
</dbReference>
<dbReference type="EMBL" id="KN846956">
    <property type="protein sequence ID" value="KIW73111.1"/>
    <property type="molecule type" value="Genomic_DNA"/>
</dbReference>
<feature type="region of interest" description="Disordered" evidence="1">
    <location>
        <begin position="152"/>
        <end position="196"/>
    </location>
</feature>